<dbReference type="GO" id="GO:0051087">
    <property type="term" value="F:protein-folding chaperone binding"/>
    <property type="evidence" value="ECO:0007669"/>
    <property type="project" value="TreeGrafter"/>
</dbReference>
<evidence type="ECO:0000256" key="2">
    <source>
        <dbReference type="ARBA" id="ARBA00018842"/>
    </source>
</evidence>
<dbReference type="InterPro" id="IPR011032">
    <property type="entry name" value="GroES-like_sf"/>
</dbReference>
<dbReference type="PRINTS" id="PR00297">
    <property type="entry name" value="CHAPERONIN10"/>
</dbReference>
<dbReference type="HAMAP" id="MF_00580">
    <property type="entry name" value="CH10"/>
    <property type="match status" value="1"/>
</dbReference>
<evidence type="ECO:0000256" key="6">
    <source>
        <dbReference type="RuleBase" id="RU003479"/>
    </source>
</evidence>
<dbReference type="Gene3D" id="2.30.33.40">
    <property type="entry name" value="GroES chaperonin"/>
    <property type="match status" value="1"/>
</dbReference>
<dbReference type="FunFam" id="2.30.33.40:FF:000002">
    <property type="entry name" value="10 kDa chaperonin, mitochondrial"/>
    <property type="match status" value="1"/>
</dbReference>
<dbReference type="GO" id="GO:0005759">
    <property type="term" value="C:mitochondrial matrix"/>
    <property type="evidence" value="ECO:0007669"/>
    <property type="project" value="TreeGrafter"/>
</dbReference>
<evidence type="ECO:0000313" key="8">
    <source>
        <dbReference type="WBParaSite" id="PSU_v2.g20860.t1"/>
    </source>
</evidence>
<dbReference type="SMART" id="SM00883">
    <property type="entry name" value="Cpn10"/>
    <property type="match status" value="1"/>
</dbReference>
<protein>
    <recommendedName>
        <fullName evidence="2">10 kDa heat shock protein, mitochondrial</fullName>
    </recommendedName>
    <alternativeName>
        <fullName evidence="4">10 kDa chaperonin</fullName>
    </alternativeName>
    <alternativeName>
        <fullName evidence="5">Chaperonin 10</fullName>
    </alternativeName>
</protein>
<evidence type="ECO:0000256" key="1">
    <source>
        <dbReference type="ARBA" id="ARBA00006975"/>
    </source>
</evidence>
<dbReference type="InterPro" id="IPR037124">
    <property type="entry name" value="Chaperonin_GroES_sf"/>
</dbReference>
<proteinExistence type="inferred from homology"/>
<dbReference type="PANTHER" id="PTHR10772:SF0">
    <property type="entry name" value="10 KDA HEAT SHOCK PROTEIN, MITOCHONDRIAL"/>
    <property type="match status" value="1"/>
</dbReference>
<organism evidence="7 8">
    <name type="scientific">Panagrolaimus superbus</name>
    <dbReference type="NCBI Taxonomy" id="310955"/>
    <lineage>
        <taxon>Eukaryota</taxon>
        <taxon>Metazoa</taxon>
        <taxon>Ecdysozoa</taxon>
        <taxon>Nematoda</taxon>
        <taxon>Chromadorea</taxon>
        <taxon>Rhabditida</taxon>
        <taxon>Tylenchina</taxon>
        <taxon>Panagrolaimomorpha</taxon>
        <taxon>Panagrolaimoidea</taxon>
        <taxon>Panagrolaimidae</taxon>
        <taxon>Panagrolaimus</taxon>
    </lineage>
</organism>
<evidence type="ECO:0000256" key="4">
    <source>
        <dbReference type="ARBA" id="ARBA00029976"/>
    </source>
</evidence>
<dbReference type="InterPro" id="IPR018369">
    <property type="entry name" value="Chaprnonin_Cpn10_CS"/>
</dbReference>
<dbReference type="Proteomes" id="UP000887577">
    <property type="component" value="Unplaced"/>
</dbReference>
<dbReference type="Pfam" id="PF00166">
    <property type="entry name" value="Cpn10"/>
    <property type="match status" value="1"/>
</dbReference>
<dbReference type="GO" id="GO:0046872">
    <property type="term" value="F:metal ion binding"/>
    <property type="evidence" value="ECO:0007669"/>
    <property type="project" value="TreeGrafter"/>
</dbReference>
<dbReference type="GO" id="GO:0044183">
    <property type="term" value="F:protein folding chaperone"/>
    <property type="evidence" value="ECO:0007669"/>
    <property type="project" value="InterPro"/>
</dbReference>
<dbReference type="InterPro" id="IPR020818">
    <property type="entry name" value="Chaperonin_GroES"/>
</dbReference>
<dbReference type="WBParaSite" id="PSU_v2.g20860.t1">
    <property type="protein sequence ID" value="PSU_v2.g20860.t1"/>
    <property type="gene ID" value="PSU_v2.g20860"/>
</dbReference>
<sequence length="110" mass="12020">MVFFTAIRNATSGALKGFVPLFDRVVIERAVAETKTKGGIMIPEKAQGKVLEGTVVAVGEGARNEKGDIIPTQLKAGDRVLLPEYGGFKVSVEEKEYHIFRETDIVGKFH</sequence>
<dbReference type="GO" id="GO:0051082">
    <property type="term" value="F:unfolded protein binding"/>
    <property type="evidence" value="ECO:0007669"/>
    <property type="project" value="TreeGrafter"/>
</dbReference>
<evidence type="ECO:0000256" key="5">
    <source>
        <dbReference type="ARBA" id="ARBA00031971"/>
    </source>
</evidence>
<name>A0A914YPE1_9BILA</name>
<evidence type="ECO:0000256" key="3">
    <source>
        <dbReference type="ARBA" id="ARBA00023186"/>
    </source>
</evidence>
<dbReference type="PROSITE" id="PS00681">
    <property type="entry name" value="CHAPERONINS_CPN10"/>
    <property type="match status" value="1"/>
</dbReference>
<dbReference type="GO" id="GO:0005524">
    <property type="term" value="F:ATP binding"/>
    <property type="evidence" value="ECO:0007669"/>
    <property type="project" value="InterPro"/>
</dbReference>
<dbReference type="CDD" id="cd00320">
    <property type="entry name" value="cpn10"/>
    <property type="match status" value="1"/>
</dbReference>
<reference evidence="8" key="1">
    <citation type="submission" date="2022-11" db="UniProtKB">
        <authorList>
            <consortium name="WormBaseParasite"/>
        </authorList>
    </citation>
    <scope>IDENTIFICATION</scope>
</reference>
<evidence type="ECO:0000313" key="7">
    <source>
        <dbReference type="Proteomes" id="UP000887577"/>
    </source>
</evidence>
<keyword evidence="7" id="KW-1185">Reference proteome</keyword>
<dbReference type="SUPFAM" id="SSF50129">
    <property type="entry name" value="GroES-like"/>
    <property type="match status" value="1"/>
</dbReference>
<comment type="similarity">
    <text evidence="1 6">Belongs to the GroES chaperonin family.</text>
</comment>
<dbReference type="AlphaFoldDB" id="A0A914YPE1"/>
<keyword evidence="3 6" id="KW-0143">Chaperone</keyword>
<dbReference type="PANTHER" id="PTHR10772">
    <property type="entry name" value="10 KDA HEAT SHOCK PROTEIN"/>
    <property type="match status" value="1"/>
</dbReference>
<accession>A0A914YPE1</accession>